<comment type="subcellular location">
    <subcellularLocation>
        <location evidence="1">Membrane</location>
        <topology evidence="1">Multi-pass membrane protein</topology>
    </subcellularLocation>
</comment>
<evidence type="ECO:0000256" key="4">
    <source>
        <dbReference type="ARBA" id="ARBA00023136"/>
    </source>
</evidence>
<dbReference type="EMBL" id="LJAM02000085">
    <property type="protein sequence ID" value="RAP71894.1"/>
    <property type="molecule type" value="Genomic_DNA"/>
</dbReference>
<protein>
    <submittedName>
        <fullName evidence="5">Membrane transport family protein</fullName>
    </submittedName>
</protein>
<gene>
    <name evidence="5" type="ORF">ACZ87_01278</name>
</gene>
<evidence type="ECO:0000256" key="1">
    <source>
        <dbReference type="ARBA" id="ARBA00004141"/>
    </source>
</evidence>
<organism evidence="5 6">
    <name type="scientific">Candidatus Erwinia dacicola</name>
    <dbReference type="NCBI Taxonomy" id="252393"/>
    <lineage>
        <taxon>Bacteria</taxon>
        <taxon>Pseudomonadati</taxon>
        <taxon>Pseudomonadota</taxon>
        <taxon>Gammaproteobacteria</taxon>
        <taxon>Enterobacterales</taxon>
        <taxon>Erwiniaceae</taxon>
        <taxon>Erwinia</taxon>
    </lineage>
</organism>
<keyword evidence="4" id="KW-0472">Membrane</keyword>
<reference evidence="5" key="1">
    <citation type="submission" date="2018-04" db="EMBL/GenBank/DDBJ databases">
        <title>Genomes of the Obligate Erwinia dacicola and Facultative Enterobacter sp. OLF Endosymbionts of the Olive Fruit fly, Bactrocera oleae.</title>
        <authorList>
            <person name="Estes A.M."/>
            <person name="Hearn D.J."/>
            <person name="Agarwal S."/>
            <person name="Pierson E.A."/>
            <person name="Dunning-Hotopp J.C."/>
        </authorList>
    </citation>
    <scope>NUCLEOTIDE SEQUENCE [LARGE SCALE GENOMIC DNA]</scope>
    <source>
        <strain evidence="5">Oroville</strain>
    </source>
</reference>
<evidence type="ECO:0000256" key="3">
    <source>
        <dbReference type="ARBA" id="ARBA00022989"/>
    </source>
</evidence>
<dbReference type="Proteomes" id="UP000244334">
    <property type="component" value="Unassembled WGS sequence"/>
</dbReference>
<evidence type="ECO:0000313" key="6">
    <source>
        <dbReference type="Proteomes" id="UP000244334"/>
    </source>
</evidence>
<keyword evidence="3" id="KW-1133">Transmembrane helix</keyword>
<dbReference type="GO" id="GO:0055085">
    <property type="term" value="P:transmembrane transport"/>
    <property type="evidence" value="ECO:0007669"/>
    <property type="project" value="InterPro"/>
</dbReference>
<dbReference type="RefSeq" id="WP_148127665.1">
    <property type="nucleotide sequence ID" value="NZ_LJAM02000085.1"/>
</dbReference>
<keyword evidence="6" id="KW-1185">Reference proteome</keyword>
<evidence type="ECO:0000256" key="2">
    <source>
        <dbReference type="ARBA" id="ARBA00022692"/>
    </source>
</evidence>
<evidence type="ECO:0000313" key="5">
    <source>
        <dbReference type="EMBL" id="RAP71894.1"/>
    </source>
</evidence>
<proteinExistence type="predicted"/>
<dbReference type="GO" id="GO:0016020">
    <property type="term" value="C:membrane"/>
    <property type="evidence" value="ECO:0007669"/>
    <property type="project" value="UniProtKB-SubCell"/>
</dbReference>
<dbReference type="Pfam" id="PF03547">
    <property type="entry name" value="Mem_trans"/>
    <property type="match status" value="1"/>
</dbReference>
<dbReference type="AlphaFoldDB" id="A0A328TVS3"/>
<dbReference type="OrthoDB" id="3435874at2"/>
<keyword evidence="2" id="KW-0812">Transmembrane</keyword>
<comment type="caution">
    <text evidence="5">The sequence shown here is derived from an EMBL/GenBank/DDBJ whole genome shotgun (WGS) entry which is preliminary data.</text>
</comment>
<sequence length="56" mass="6549">MPLFVLIALGWLLVHWRHWPESITEAINRLVFRVALPAMLFCLMYDFSNGRPMAFG</sequence>
<name>A0A328TVS3_9GAMM</name>
<accession>A0A328TVS3</accession>
<dbReference type="InterPro" id="IPR004776">
    <property type="entry name" value="Mem_transp_PIN-like"/>
</dbReference>